<sequence>MVWSAIQGRQEKTQQPSPFLSRTESFTRVRPKGLVITRPFPLFYRSFQLADHPRDNFAFCVRVGAFRYLDFQVREVRVSSSVVCGLFLSLLIVCESARELLISPRRERPRLSEIPRCFPIPVLSPRLSETPQPERGAGRDSAVIGLHNSLESLGETFRVALQWSGRNSMAPLGGEQRYPPQVQASAESDQVICIRMSRVES</sequence>
<proteinExistence type="predicted"/>
<dbReference type="Proteomes" id="UP000501690">
    <property type="component" value="Linkage Group LG5"/>
</dbReference>
<gene>
    <name evidence="1" type="ORF">DEO72_LG5g1925</name>
</gene>
<dbReference type="AlphaFoldDB" id="A0A4D6LXX1"/>
<dbReference type="EMBL" id="CP039349">
    <property type="protein sequence ID" value="QCD93849.1"/>
    <property type="molecule type" value="Genomic_DNA"/>
</dbReference>
<protein>
    <submittedName>
        <fullName evidence="1">Uncharacterized protein</fullName>
    </submittedName>
</protein>
<name>A0A4D6LXX1_VIGUN</name>
<evidence type="ECO:0000313" key="2">
    <source>
        <dbReference type="Proteomes" id="UP000501690"/>
    </source>
</evidence>
<evidence type="ECO:0000313" key="1">
    <source>
        <dbReference type="EMBL" id="QCD93849.1"/>
    </source>
</evidence>
<accession>A0A4D6LXX1</accession>
<organism evidence="1 2">
    <name type="scientific">Vigna unguiculata</name>
    <name type="common">Cowpea</name>
    <dbReference type="NCBI Taxonomy" id="3917"/>
    <lineage>
        <taxon>Eukaryota</taxon>
        <taxon>Viridiplantae</taxon>
        <taxon>Streptophyta</taxon>
        <taxon>Embryophyta</taxon>
        <taxon>Tracheophyta</taxon>
        <taxon>Spermatophyta</taxon>
        <taxon>Magnoliopsida</taxon>
        <taxon>eudicotyledons</taxon>
        <taxon>Gunneridae</taxon>
        <taxon>Pentapetalae</taxon>
        <taxon>rosids</taxon>
        <taxon>fabids</taxon>
        <taxon>Fabales</taxon>
        <taxon>Fabaceae</taxon>
        <taxon>Papilionoideae</taxon>
        <taxon>50 kb inversion clade</taxon>
        <taxon>NPAAA clade</taxon>
        <taxon>indigoferoid/millettioid clade</taxon>
        <taxon>Phaseoleae</taxon>
        <taxon>Vigna</taxon>
    </lineage>
</organism>
<reference evidence="1 2" key="1">
    <citation type="submission" date="2019-04" db="EMBL/GenBank/DDBJ databases">
        <title>An improved genome assembly and genetic linkage map for asparagus bean, Vigna unguiculata ssp. sesquipedialis.</title>
        <authorList>
            <person name="Xia Q."/>
            <person name="Zhang R."/>
            <person name="Dong Y."/>
        </authorList>
    </citation>
    <scope>NUCLEOTIDE SEQUENCE [LARGE SCALE GENOMIC DNA]</scope>
    <source>
        <tissue evidence="1">Leaf</tissue>
    </source>
</reference>
<keyword evidence="2" id="KW-1185">Reference proteome</keyword>